<sequence>MDRSIIIAFAFVTPCSRYLGTPPNFVLNFRKQMIFSIKNFP</sequence>
<organism evidence="1 2">
    <name type="scientific">Leptospira noguchii str. 2007001578</name>
    <dbReference type="NCBI Taxonomy" id="1049974"/>
    <lineage>
        <taxon>Bacteria</taxon>
        <taxon>Pseudomonadati</taxon>
        <taxon>Spirochaetota</taxon>
        <taxon>Spirochaetia</taxon>
        <taxon>Leptospirales</taxon>
        <taxon>Leptospiraceae</taxon>
        <taxon>Leptospira</taxon>
    </lineage>
</organism>
<dbReference type="Proteomes" id="UP000012099">
    <property type="component" value="Unassembled WGS sequence"/>
</dbReference>
<comment type="caution">
    <text evidence="1">The sequence shown here is derived from an EMBL/GenBank/DDBJ whole genome shotgun (WGS) entry which is preliminary data.</text>
</comment>
<protein>
    <recommendedName>
        <fullName evidence="3">Lipoprotein</fullName>
    </recommendedName>
</protein>
<name>A0ABP2TDC4_9LEPT</name>
<evidence type="ECO:0000313" key="1">
    <source>
        <dbReference type="EMBL" id="EMN02300.1"/>
    </source>
</evidence>
<gene>
    <name evidence="1" type="ORF">LEP1GSC035_4564</name>
</gene>
<evidence type="ECO:0008006" key="3">
    <source>
        <dbReference type="Google" id="ProtNLM"/>
    </source>
</evidence>
<keyword evidence="2" id="KW-1185">Reference proteome</keyword>
<accession>A0ABP2TDC4</accession>
<evidence type="ECO:0000313" key="2">
    <source>
        <dbReference type="Proteomes" id="UP000012099"/>
    </source>
</evidence>
<dbReference type="EMBL" id="AHMH02000021">
    <property type="protein sequence ID" value="EMN02300.1"/>
    <property type="molecule type" value="Genomic_DNA"/>
</dbReference>
<reference evidence="1 2" key="1">
    <citation type="submission" date="2013-01" db="EMBL/GenBank/DDBJ databases">
        <authorList>
            <person name="Harkins D.M."/>
            <person name="Durkin A.S."/>
            <person name="Brinkac L.M."/>
            <person name="Haft D.H."/>
            <person name="Selengut J.D."/>
            <person name="Sanka R."/>
            <person name="DePew J."/>
            <person name="Purushe J."/>
            <person name="Whelen A.C."/>
            <person name="Vinetz J.M."/>
            <person name="Sutton G.G."/>
            <person name="Nierman W.C."/>
            <person name="Fouts D.E."/>
        </authorList>
    </citation>
    <scope>NUCLEOTIDE SEQUENCE [LARGE SCALE GENOMIC DNA]</scope>
    <source>
        <strain evidence="1 2">2007001578</strain>
    </source>
</reference>
<proteinExistence type="predicted"/>